<feature type="signal peptide" evidence="3">
    <location>
        <begin position="1"/>
        <end position="20"/>
    </location>
</feature>
<dbReference type="EMBL" id="DF968274">
    <property type="protein sequence ID" value="GAP48762.1"/>
    <property type="molecule type" value="Genomic_DNA"/>
</dbReference>
<dbReference type="CDD" id="cd12797">
    <property type="entry name" value="M23_peptidase"/>
    <property type="match status" value="1"/>
</dbReference>
<keyword evidence="1 3" id="KW-0732">Signal</keyword>
<dbReference type="PANTHER" id="PTHR21666">
    <property type="entry name" value="PEPTIDASE-RELATED"/>
    <property type="match status" value="1"/>
</dbReference>
<dbReference type="Gene3D" id="2.70.70.10">
    <property type="entry name" value="Glucose Permease (Domain IIA)"/>
    <property type="match status" value="1"/>
</dbReference>
<accession>A0A0K8PLK6</accession>
<proteinExistence type="predicted"/>
<dbReference type="InterPro" id="IPR011055">
    <property type="entry name" value="Dup_hybrid_motif"/>
</dbReference>
<keyword evidence="6" id="KW-1185">Reference proteome</keyword>
<dbReference type="Pfam" id="PF03995">
    <property type="entry name" value="Inhibitor_I36"/>
    <property type="match status" value="1"/>
</dbReference>
<dbReference type="Proteomes" id="UP000053859">
    <property type="component" value="Unassembled WGS sequence"/>
</dbReference>
<protein>
    <recommendedName>
        <fullName evidence="4">M23ase beta-sheet core domain-containing protein</fullName>
    </recommendedName>
</protein>
<dbReference type="AlphaFoldDB" id="A0A0K8PLK6"/>
<organism evidence="5 6">
    <name type="scientific">Streptomyces azureus</name>
    <dbReference type="NCBI Taxonomy" id="146537"/>
    <lineage>
        <taxon>Bacteria</taxon>
        <taxon>Bacillati</taxon>
        <taxon>Actinomycetota</taxon>
        <taxon>Actinomycetes</taxon>
        <taxon>Kitasatosporales</taxon>
        <taxon>Streptomycetaceae</taxon>
        <taxon>Streptomyces</taxon>
    </lineage>
</organism>
<evidence type="ECO:0000259" key="4">
    <source>
        <dbReference type="Pfam" id="PF01551"/>
    </source>
</evidence>
<dbReference type="SUPFAM" id="SSF51261">
    <property type="entry name" value="Duplicated hybrid motif"/>
    <property type="match status" value="1"/>
</dbReference>
<gene>
    <name evidence="5" type="ORF">SAZU_3598</name>
</gene>
<dbReference type="InterPro" id="IPR050570">
    <property type="entry name" value="Cell_wall_metabolism_enzyme"/>
</dbReference>
<evidence type="ECO:0000256" key="2">
    <source>
        <dbReference type="SAM" id="MobiDB-lite"/>
    </source>
</evidence>
<feature type="domain" description="M23ase beta-sheet core" evidence="4">
    <location>
        <begin position="81"/>
        <end position="162"/>
    </location>
</feature>
<evidence type="ECO:0000313" key="5">
    <source>
        <dbReference type="EMBL" id="GAP48762.1"/>
    </source>
</evidence>
<evidence type="ECO:0000256" key="3">
    <source>
        <dbReference type="SAM" id="SignalP"/>
    </source>
</evidence>
<dbReference type="Pfam" id="PF01551">
    <property type="entry name" value="Peptidase_M23"/>
    <property type="match status" value="1"/>
</dbReference>
<dbReference type="PATRIC" id="fig|146537.3.peg.3815"/>
<reference evidence="5" key="1">
    <citation type="journal article" date="2015" name="Genome Announc.">
        <title>Draft Genome Sequence of Thiostrepton-Producing Streptomyces azureus ATCC 14921.</title>
        <authorList>
            <person name="Sakihara K."/>
            <person name="Maeda J."/>
            <person name="Tashiro K."/>
            <person name="Fujino Y."/>
            <person name="Kuhara S."/>
            <person name="Ohshima T."/>
            <person name="Ogata S."/>
            <person name="Doi K."/>
        </authorList>
    </citation>
    <scope>NUCLEOTIDE SEQUENCE [LARGE SCALE GENOMIC DNA]</scope>
    <source>
        <strain evidence="5">ATCC14921</strain>
    </source>
</reference>
<dbReference type="PANTHER" id="PTHR21666:SF289">
    <property type="entry name" value="L-ALA--D-GLU ENDOPEPTIDASE"/>
    <property type="match status" value="1"/>
</dbReference>
<evidence type="ECO:0000256" key="1">
    <source>
        <dbReference type="ARBA" id="ARBA00022729"/>
    </source>
</evidence>
<dbReference type="InterPro" id="IPR016047">
    <property type="entry name" value="M23ase_b-sheet_dom"/>
</dbReference>
<feature type="chain" id="PRO_5038704216" description="M23ase beta-sheet core domain-containing protein" evidence="3">
    <location>
        <begin position="21"/>
        <end position="297"/>
    </location>
</feature>
<sequence>MLACAAALSLGAATMSGASASGSASAAGSASADGASVTQAPPPGKPAFQMPFSCQSQWQLNTYDAGHDPALDIVVKGNTGSDGLPVQASAAGTVTATYWDNGSGNTIQVKHAGGWFTAYYHLKDAPDRYVKKGDKVQPSTRIGRIGASGGTSWAHLHYEQRYLATGDFTDERHRKPVHFNGVEYTGVGKQWPSVTSANCGDSAAWKDCPPGSVCFYSGTDGTGSVCRTDSDDPSSACGLRKSFFNNGNVQEGYDHVQVTFVEGGGACLHRGWDEGRGNFASGGRTIDSVRWRGECPA</sequence>
<feature type="region of interest" description="Disordered" evidence="2">
    <location>
        <begin position="30"/>
        <end position="50"/>
    </location>
</feature>
<name>A0A0K8PLK6_STRAJ</name>
<dbReference type="GO" id="GO:0004222">
    <property type="term" value="F:metalloendopeptidase activity"/>
    <property type="evidence" value="ECO:0007669"/>
    <property type="project" value="TreeGrafter"/>
</dbReference>
<evidence type="ECO:0000313" key="6">
    <source>
        <dbReference type="Proteomes" id="UP000053859"/>
    </source>
</evidence>